<evidence type="ECO:0000313" key="3">
    <source>
        <dbReference type="Proteomes" id="UP000714817"/>
    </source>
</evidence>
<dbReference type="Pfam" id="PF01978">
    <property type="entry name" value="TrmB"/>
    <property type="match status" value="1"/>
</dbReference>
<dbReference type="InterPro" id="IPR051797">
    <property type="entry name" value="TrmB-like"/>
</dbReference>
<protein>
    <recommendedName>
        <fullName evidence="1">Transcription regulator TrmB N-terminal domain-containing protein</fullName>
    </recommendedName>
</protein>
<dbReference type="PANTHER" id="PTHR34293">
    <property type="entry name" value="HTH-TYPE TRANSCRIPTIONAL REGULATOR TRMBL2"/>
    <property type="match status" value="1"/>
</dbReference>
<proteinExistence type="predicted"/>
<dbReference type="AlphaFoldDB" id="A0A955DZS7"/>
<sequence>MSDKTDRFISLLLPLGLSRDEAALYLFLRENSSCTALQLSKKLAIPRTRVYRILDNLLKLGMVKILLGARGQKYEASGKEQIDALIAQREHETNSLKRSVEIIEDHLSLLPNSVGTQSKVLYYRGLEGLKQITWNSLKAKDGLLTLEVTDMNAFFDKAYAEDMRLRFIEKKIKIRTLTNARKILSWTNVASEMVEKYWEIRHIPEKQLRINFEILIYNDVYTLYRYQDSEIFCVEIYNKELAEMQKQLFEFMWKNARKFKVLNSSGEAFLL</sequence>
<dbReference type="Gene3D" id="1.10.10.10">
    <property type="entry name" value="Winged helix-like DNA-binding domain superfamily/Winged helix DNA-binding domain"/>
    <property type="match status" value="1"/>
</dbReference>
<evidence type="ECO:0000259" key="1">
    <source>
        <dbReference type="Pfam" id="PF01978"/>
    </source>
</evidence>
<dbReference type="Proteomes" id="UP000714817">
    <property type="component" value="Unassembled WGS sequence"/>
</dbReference>
<dbReference type="InterPro" id="IPR002831">
    <property type="entry name" value="Tscrpt_reg_TrmB_N"/>
</dbReference>
<evidence type="ECO:0000313" key="2">
    <source>
        <dbReference type="EMBL" id="MCA9301987.1"/>
    </source>
</evidence>
<dbReference type="InterPro" id="IPR036388">
    <property type="entry name" value="WH-like_DNA-bd_sf"/>
</dbReference>
<gene>
    <name evidence="2" type="ORF">KDA10_01305</name>
</gene>
<organism evidence="2 3">
    <name type="scientific">candidate division WWE3 bacterium</name>
    <dbReference type="NCBI Taxonomy" id="2053526"/>
    <lineage>
        <taxon>Bacteria</taxon>
        <taxon>Katanobacteria</taxon>
    </lineage>
</organism>
<dbReference type="InterPro" id="IPR036390">
    <property type="entry name" value="WH_DNA-bd_sf"/>
</dbReference>
<reference evidence="2" key="1">
    <citation type="submission" date="2020-04" db="EMBL/GenBank/DDBJ databases">
        <authorList>
            <person name="Zhang T."/>
        </authorList>
    </citation>
    <scope>NUCLEOTIDE SEQUENCE</scope>
    <source>
        <strain evidence="2">HKST-UBA80</strain>
    </source>
</reference>
<name>A0A955DZS7_UNCKA</name>
<dbReference type="PANTHER" id="PTHR34293:SF1">
    <property type="entry name" value="HTH-TYPE TRANSCRIPTIONAL REGULATOR TRMBL2"/>
    <property type="match status" value="1"/>
</dbReference>
<dbReference type="SUPFAM" id="SSF46785">
    <property type="entry name" value="Winged helix' DNA-binding domain"/>
    <property type="match status" value="1"/>
</dbReference>
<accession>A0A955DZS7</accession>
<reference evidence="2" key="2">
    <citation type="journal article" date="2021" name="Microbiome">
        <title>Successional dynamics and alternative stable states in a saline activated sludge microbial community over 9 years.</title>
        <authorList>
            <person name="Wang Y."/>
            <person name="Ye J."/>
            <person name="Ju F."/>
            <person name="Liu L."/>
            <person name="Boyd J.A."/>
            <person name="Deng Y."/>
            <person name="Parks D.H."/>
            <person name="Jiang X."/>
            <person name="Yin X."/>
            <person name="Woodcroft B.J."/>
            <person name="Tyson G.W."/>
            <person name="Hugenholtz P."/>
            <person name="Polz M.F."/>
            <person name="Zhang T."/>
        </authorList>
    </citation>
    <scope>NUCLEOTIDE SEQUENCE</scope>
    <source>
        <strain evidence="2">HKST-UBA80</strain>
    </source>
</reference>
<feature type="domain" description="Transcription regulator TrmB N-terminal" evidence="1">
    <location>
        <begin position="15"/>
        <end position="76"/>
    </location>
</feature>
<dbReference type="EMBL" id="JAGQNY010000004">
    <property type="protein sequence ID" value="MCA9301987.1"/>
    <property type="molecule type" value="Genomic_DNA"/>
</dbReference>
<comment type="caution">
    <text evidence="2">The sequence shown here is derived from an EMBL/GenBank/DDBJ whole genome shotgun (WGS) entry which is preliminary data.</text>
</comment>